<keyword evidence="3" id="KW-1185">Reference proteome</keyword>
<name>A0ABX2D4Y4_9CYAN</name>
<accession>A0ABX2D4Y4</accession>
<comment type="caution">
    <text evidence="2">The sequence shown here is derived from an EMBL/GenBank/DDBJ whole genome shotgun (WGS) entry which is preliminary data.</text>
</comment>
<gene>
    <name evidence="2" type="ORF">E5S67_05482</name>
</gene>
<evidence type="ECO:0000256" key="1">
    <source>
        <dbReference type="SAM" id="MobiDB-lite"/>
    </source>
</evidence>
<proteinExistence type="predicted"/>
<organism evidence="2 3">
    <name type="scientific">Microcoleus asticus IPMA8</name>
    <dbReference type="NCBI Taxonomy" id="2563858"/>
    <lineage>
        <taxon>Bacteria</taxon>
        <taxon>Bacillati</taxon>
        <taxon>Cyanobacteriota</taxon>
        <taxon>Cyanophyceae</taxon>
        <taxon>Oscillatoriophycideae</taxon>
        <taxon>Oscillatoriales</taxon>
        <taxon>Microcoleaceae</taxon>
        <taxon>Microcoleus</taxon>
        <taxon>Microcoleus asticus</taxon>
    </lineage>
</organism>
<evidence type="ECO:0000313" key="3">
    <source>
        <dbReference type="Proteomes" id="UP000702425"/>
    </source>
</evidence>
<evidence type="ECO:0000313" key="2">
    <source>
        <dbReference type="EMBL" id="NQE37707.1"/>
    </source>
</evidence>
<sequence length="62" mass="7018">MTFLAKNMTPQAGENPNGGLTHYRAEDVMHNPADDSSRECRSHVNLYNSSKFYLQELQQGNC</sequence>
<protein>
    <submittedName>
        <fullName evidence="2">Uncharacterized protein</fullName>
    </submittedName>
</protein>
<feature type="region of interest" description="Disordered" evidence="1">
    <location>
        <begin position="1"/>
        <end position="39"/>
    </location>
</feature>
<reference evidence="2 3" key="1">
    <citation type="journal article" date="2020" name="Sci. Rep.">
        <title>A novel cyanobacterial geosmin producer, revising GeoA distribution and dispersion patterns in Bacteria.</title>
        <authorList>
            <person name="Churro C."/>
            <person name="Semedo-Aguiar A.P."/>
            <person name="Silva A.D."/>
            <person name="Pereira-Leal J.B."/>
            <person name="Leite R.B."/>
        </authorList>
    </citation>
    <scope>NUCLEOTIDE SEQUENCE [LARGE SCALE GENOMIC DNA]</scope>
    <source>
        <strain evidence="2 3">IPMA8</strain>
    </source>
</reference>
<dbReference type="Proteomes" id="UP000702425">
    <property type="component" value="Unassembled WGS sequence"/>
</dbReference>
<feature type="compositionally biased region" description="Basic and acidic residues" evidence="1">
    <location>
        <begin position="23"/>
        <end position="39"/>
    </location>
</feature>
<dbReference type="EMBL" id="SRRZ01000147">
    <property type="protein sequence ID" value="NQE37707.1"/>
    <property type="molecule type" value="Genomic_DNA"/>
</dbReference>